<sequence>MQWRVVKCFKVSWCLLSAVHTKQEPVIRMEPGETECIAATHERAGRHPLHVCCDVNCIAAFKWPMCELADDYVQHRANHSLPCNSSPHSDDPTHDVFGAAPELGGGGAREAGDPGEDPPTKGIVRHDSHFENPVTRPGIEPGSPWREARVLIIQPPRPLKLYRVKRYEKTTRCFVFVVRMAQTGESETWELYRFRMQARLPLPSPRPLSPPLDRHRYPYPFPGGVSILVAPAARTKTPCCVGFWHGRRANGIVPTPVSHCRDREHKRRSACCMTRHGTCAGRPGACRVSQGNYTNNTDTNIKHTTDTSQDDKNRRPLCLRRGWRAWYSIKARPIETRLSHFRLRKVTSISADLTAPLRSDTQVMKHGLLYVPIVIADKVKVGTLLDSEATCSQISQTFCNCLLRNLHKGVLKKETIGFSLANEGVIVLQYCPVAISAKPFQFQNGLVKNLTENKDSKLTELRNK</sequence>
<protein>
    <submittedName>
        <fullName evidence="3">Uncharacterized protein</fullName>
    </submittedName>
</protein>
<dbReference type="EMBL" id="JARBHB010000009">
    <property type="protein sequence ID" value="KAJ8874931.1"/>
    <property type="molecule type" value="Genomic_DNA"/>
</dbReference>
<evidence type="ECO:0000256" key="2">
    <source>
        <dbReference type="SAM" id="SignalP"/>
    </source>
</evidence>
<accession>A0ABQ9GSB3</accession>
<dbReference type="Proteomes" id="UP001159363">
    <property type="component" value="Chromosome 8"/>
</dbReference>
<comment type="caution">
    <text evidence="3">The sequence shown here is derived from an EMBL/GenBank/DDBJ whole genome shotgun (WGS) entry which is preliminary data.</text>
</comment>
<gene>
    <name evidence="3" type="ORF">PR048_022821</name>
</gene>
<name>A0ABQ9GSB3_9NEOP</name>
<feature type="chain" id="PRO_5045083463" evidence="2">
    <location>
        <begin position="22"/>
        <end position="464"/>
    </location>
</feature>
<reference evidence="3 4" key="1">
    <citation type="submission" date="2023-02" db="EMBL/GenBank/DDBJ databases">
        <title>LHISI_Scaffold_Assembly.</title>
        <authorList>
            <person name="Stuart O.P."/>
            <person name="Cleave R."/>
            <person name="Magrath M.J.L."/>
            <person name="Mikheyev A.S."/>
        </authorList>
    </citation>
    <scope>NUCLEOTIDE SEQUENCE [LARGE SCALE GENOMIC DNA]</scope>
    <source>
        <strain evidence="3">Daus_M_001</strain>
        <tissue evidence="3">Leg muscle</tissue>
    </source>
</reference>
<keyword evidence="2" id="KW-0732">Signal</keyword>
<evidence type="ECO:0000313" key="4">
    <source>
        <dbReference type="Proteomes" id="UP001159363"/>
    </source>
</evidence>
<proteinExistence type="predicted"/>
<feature type="region of interest" description="Disordered" evidence="1">
    <location>
        <begin position="83"/>
        <end position="141"/>
    </location>
</feature>
<organism evidence="3 4">
    <name type="scientific">Dryococelus australis</name>
    <dbReference type="NCBI Taxonomy" id="614101"/>
    <lineage>
        <taxon>Eukaryota</taxon>
        <taxon>Metazoa</taxon>
        <taxon>Ecdysozoa</taxon>
        <taxon>Arthropoda</taxon>
        <taxon>Hexapoda</taxon>
        <taxon>Insecta</taxon>
        <taxon>Pterygota</taxon>
        <taxon>Neoptera</taxon>
        <taxon>Polyneoptera</taxon>
        <taxon>Phasmatodea</taxon>
        <taxon>Verophasmatodea</taxon>
        <taxon>Anareolatae</taxon>
        <taxon>Phasmatidae</taxon>
        <taxon>Eurycanthinae</taxon>
        <taxon>Dryococelus</taxon>
    </lineage>
</organism>
<evidence type="ECO:0000256" key="1">
    <source>
        <dbReference type="SAM" id="MobiDB-lite"/>
    </source>
</evidence>
<evidence type="ECO:0000313" key="3">
    <source>
        <dbReference type="EMBL" id="KAJ8874931.1"/>
    </source>
</evidence>
<feature type="signal peptide" evidence="2">
    <location>
        <begin position="1"/>
        <end position="21"/>
    </location>
</feature>
<keyword evidence="4" id="KW-1185">Reference proteome</keyword>